<reference evidence="12" key="2">
    <citation type="submission" date="2025-08" db="UniProtKB">
        <authorList>
            <consortium name="Ensembl"/>
        </authorList>
    </citation>
    <scope>IDENTIFICATION</scope>
</reference>
<dbReference type="Ensembl" id="ENSEAST00005075707.1">
    <property type="protein sequence ID" value="ENSEASP00005050934.1"/>
    <property type="gene ID" value="ENSEASG00005025852.1"/>
</dbReference>
<dbReference type="InterPro" id="IPR009040">
    <property type="entry name" value="Ferritin-like_diiron"/>
</dbReference>
<dbReference type="GO" id="GO:0044754">
    <property type="term" value="C:autolysosome"/>
    <property type="evidence" value="ECO:0007669"/>
    <property type="project" value="UniProtKB-SubCell"/>
</dbReference>
<dbReference type="GO" id="GO:0008198">
    <property type="term" value="F:ferrous iron binding"/>
    <property type="evidence" value="ECO:0007669"/>
    <property type="project" value="TreeGrafter"/>
</dbReference>
<dbReference type="Pfam" id="PF00210">
    <property type="entry name" value="Ferritin"/>
    <property type="match status" value="1"/>
</dbReference>
<feature type="region of interest" description="Disordered" evidence="10">
    <location>
        <begin position="116"/>
        <end position="142"/>
    </location>
</feature>
<dbReference type="SUPFAM" id="SSF47240">
    <property type="entry name" value="Ferritin-like"/>
    <property type="match status" value="1"/>
</dbReference>
<evidence type="ECO:0000256" key="5">
    <source>
        <dbReference type="ARBA" id="ARBA00044942"/>
    </source>
</evidence>
<dbReference type="GO" id="GO:0006879">
    <property type="term" value="P:intracellular iron ion homeostasis"/>
    <property type="evidence" value="ECO:0007669"/>
    <property type="project" value="UniProtKB-KW"/>
</dbReference>
<evidence type="ECO:0000256" key="6">
    <source>
        <dbReference type="ARBA" id="ARBA00045578"/>
    </source>
</evidence>
<keyword evidence="3 8" id="KW-0479">Metal-binding</keyword>
<organism evidence="12 13">
    <name type="scientific">Equus asinus</name>
    <name type="common">Donkey</name>
    <name type="synonym">Equus africanus asinus</name>
    <dbReference type="NCBI Taxonomy" id="9793"/>
    <lineage>
        <taxon>Eukaryota</taxon>
        <taxon>Metazoa</taxon>
        <taxon>Chordata</taxon>
        <taxon>Craniata</taxon>
        <taxon>Vertebrata</taxon>
        <taxon>Euteleostomi</taxon>
        <taxon>Mammalia</taxon>
        <taxon>Eutheria</taxon>
        <taxon>Laurasiatheria</taxon>
        <taxon>Perissodactyla</taxon>
        <taxon>Equidae</taxon>
        <taxon>Equus</taxon>
    </lineage>
</organism>
<dbReference type="GeneTree" id="ENSGT00940000153096"/>
<proteinExistence type="inferred from homology"/>
<dbReference type="InterPro" id="IPR012347">
    <property type="entry name" value="Ferritin-like"/>
</dbReference>
<reference evidence="12 13" key="1">
    <citation type="journal article" date="2020" name="Nat. Commun.">
        <title>Donkey genomes provide new insights into domestication and selection for coat color.</title>
        <authorList>
            <person name="Wang"/>
            <person name="C."/>
            <person name="Li"/>
            <person name="H."/>
            <person name="Guo"/>
            <person name="Y."/>
            <person name="Huang"/>
            <person name="J."/>
            <person name="Sun"/>
            <person name="Y."/>
            <person name="Min"/>
            <person name="J."/>
            <person name="Wang"/>
            <person name="J."/>
            <person name="Fang"/>
            <person name="X."/>
            <person name="Zhao"/>
            <person name="Z."/>
            <person name="Wang"/>
            <person name="S."/>
            <person name="Zhang"/>
            <person name="Y."/>
            <person name="Liu"/>
            <person name="Q."/>
            <person name="Jiang"/>
            <person name="Q."/>
            <person name="Wang"/>
            <person name="X."/>
            <person name="Guo"/>
            <person name="Y."/>
            <person name="Yang"/>
            <person name="C."/>
            <person name="Wang"/>
            <person name="Y."/>
            <person name="Tian"/>
            <person name="F."/>
            <person name="Zhuang"/>
            <person name="G."/>
            <person name="Fan"/>
            <person name="Y."/>
            <person name="Gao"/>
            <person name="Q."/>
            <person name="Li"/>
            <person name="Y."/>
            <person name="Ju"/>
            <person name="Z."/>
            <person name="Li"/>
            <person name="J."/>
            <person name="Li"/>
            <person name="R."/>
            <person name="Hou"/>
            <person name="M."/>
            <person name="Yang"/>
            <person name="G."/>
            <person name="Liu"/>
            <person name="G."/>
            <person name="Liu"/>
            <person name="W."/>
            <person name="Guo"/>
            <person name="J."/>
            <person name="Pan"/>
            <person name="S."/>
            <person name="Fan"/>
            <person name="G."/>
            <person name="Zhang"/>
            <person name="W."/>
            <person name="Zhang"/>
            <person name="R."/>
            <person name="Yu"/>
            <person name="J."/>
            <person name="Zhang"/>
            <person name="X."/>
            <person name="Yin"/>
            <person name="Q."/>
            <person name="Ji"/>
            <person name="C."/>
            <person name="Jin"/>
            <person name="Y."/>
            <person name="Yue"/>
            <person name="G."/>
            <person name="Liu"/>
            <person name="M."/>
            <person name="Xu"/>
            <person name="J."/>
            <person name="Liu"/>
            <person name="S."/>
            <person name="Jordana"/>
            <person name="J."/>
            <person name="Noce"/>
            <person name="A."/>
            <person name="Amills"/>
            <person name="M."/>
            <person name="Wu"/>
            <person name="D.D."/>
            <person name="Li"/>
            <person name="S."/>
            <person name="Zhou"/>
            <person name="X. and Zhong"/>
            <person name="J."/>
        </authorList>
    </citation>
    <scope>NUCLEOTIDE SEQUENCE [LARGE SCALE GENOMIC DNA]</scope>
</reference>
<dbReference type="PANTHER" id="PTHR11431">
    <property type="entry name" value="FERRITIN"/>
    <property type="match status" value="1"/>
</dbReference>
<protein>
    <recommendedName>
        <fullName evidence="9">Ferritin</fullName>
    </recommendedName>
</protein>
<dbReference type="GO" id="GO:0006826">
    <property type="term" value="P:iron ion transport"/>
    <property type="evidence" value="ECO:0007669"/>
    <property type="project" value="InterPro"/>
</dbReference>
<evidence type="ECO:0000256" key="7">
    <source>
        <dbReference type="ARBA" id="ARBA00047045"/>
    </source>
</evidence>
<evidence type="ECO:0000256" key="1">
    <source>
        <dbReference type="ARBA" id="ARBA00007513"/>
    </source>
</evidence>
<reference evidence="12" key="3">
    <citation type="submission" date="2025-09" db="UniProtKB">
        <authorList>
            <consortium name="Ensembl"/>
        </authorList>
    </citation>
    <scope>IDENTIFICATION</scope>
</reference>
<keyword evidence="13" id="KW-1185">Reference proteome</keyword>
<feature type="domain" description="Ferritin-like diiron" evidence="11">
    <location>
        <begin position="7"/>
        <end position="142"/>
    </location>
</feature>
<evidence type="ECO:0000256" key="10">
    <source>
        <dbReference type="SAM" id="MobiDB-lite"/>
    </source>
</evidence>
<evidence type="ECO:0000256" key="3">
    <source>
        <dbReference type="ARBA" id="ARBA00022723"/>
    </source>
</evidence>
<feature type="binding site" evidence="8">
    <location>
        <position position="104"/>
    </location>
    <ligand>
        <name>Fe cation</name>
        <dbReference type="ChEBI" id="CHEBI:24875"/>
        <label>1</label>
    </ligand>
</feature>
<dbReference type="InterPro" id="IPR008331">
    <property type="entry name" value="Ferritin_DPS_dom"/>
</dbReference>
<comment type="similarity">
    <text evidence="1 9">Belongs to the ferritin family.</text>
</comment>
<evidence type="ECO:0000313" key="13">
    <source>
        <dbReference type="Proteomes" id="UP000694387"/>
    </source>
</evidence>
<keyword evidence="4 8" id="KW-0408">Iron</keyword>
<dbReference type="GO" id="GO:0008199">
    <property type="term" value="F:ferric iron binding"/>
    <property type="evidence" value="ECO:0007669"/>
    <property type="project" value="InterPro"/>
</dbReference>
<dbReference type="InterPro" id="IPR001519">
    <property type="entry name" value="Ferritin"/>
</dbReference>
<evidence type="ECO:0000256" key="8">
    <source>
        <dbReference type="PIRSR" id="PIRSR601519-1"/>
    </source>
</evidence>
<dbReference type="PROSITE" id="PS50905">
    <property type="entry name" value="FERRITIN_LIKE"/>
    <property type="match status" value="1"/>
</dbReference>
<evidence type="ECO:0000259" key="11">
    <source>
        <dbReference type="PROSITE" id="PS50905"/>
    </source>
</evidence>
<evidence type="ECO:0000256" key="4">
    <source>
        <dbReference type="ARBA" id="ARBA00023004"/>
    </source>
</evidence>
<dbReference type="Proteomes" id="UP000694387">
    <property type="component" value="Chromosome X"/>
</dbReference>
<comment type="subunit">
    <text evidence="7">Oligomer of 24 subunits. There are two types of subunits: L (light) chain and H (heavy) chain. The major chain can be light or heavy, depending on the species and tissue type. The functional molecule forms a roughly spherical shell with a diameter of 12 nm and contains a central cavity into which the insoluble mineral iron core is deposited. Interacts with NCOA4.</text>
</comment>
<evidence type="ECO:0000256" key="2">
    <source>
        <dbReference type="ARBA" id="ARBA00022434"/>
    </source>
</evidence>
<evidence type="ECO:0000313" key="12">
    <source>
        <dbReference type="Ensembl" id="ENSEASP00005050934.1"/>
    </source>
</evidence>
<dbReference type="AlphaFoldDB" id="A0A9L0JCL6"/>
<dbReference type="Gene3D" id="1.20.1260.10">
    <property type="match status" value="1"/>
</dbReference>
<sequence>MGTRIRQTYCANVEAAVNSLVNLHLRASQTYLSLGFYFEGDDVAVEGVGHFFRKLAEEKREGAQRLLKFQNQWSSLALVQDGEKSSQDEWSGSVDAMEAAIVLEKKKVTEGMLTEPHAISGVLPSRHSSISGVSEEHGPSRR</sequence>
<accession>A0A9L0JCL6</accession>
<name>A0A9L0JCL6_EQUAS</name>
<keyword evidence="2 9" id="KW-0409">Iron storage</keyword>
<dbReference type="InterPro" id="IPR009078">
    <property type="entry name" value="Ferritin-like_SF"/>
</dbReference>
<evidence type="ECO:0000256" key="9">
    <source>
        <dbReference type="RuleBase" id="RU361145"/>
    </source>
</evidence>
<comment type="subcellular location">
    <subcellularLocation>
        <location evidence="5">Autolysosome</location>
    </subcellularLocation>
</comment>
<comment type="function">
    <text evidence="6">Stores iron in a soluble, non-toxic, readily available form. Important for iron homeostasis. Iron is taken up in the ferrous form and deposited as ferric hydroxides after oxidation. Also plays a role in delivery of iron to cells. Mediates iron uptake in capsule cells of the developing kidney. Delivery to lysosomes by the cargo receptor NCOA4 for autophagic degradation and release or iron.</text>
</comment>
<dbReference type="PANTHER" id="PTHR11431:SF47">
    <property type="entry name" value="FERRITIN LIGHT CHAIN"/>
    <property type="match status" value="1"/>
</dbReference>